<keyword evidence="1" id="KW-1133">Transmembrane helix</keyword>
<proteinExistence type="predicted"/>
<evidence type="ECO:0000313" key="3">
    <source>
        <dbReference type="Proteomes" id="UP000461948"/>
    </source>
</evidence>
<organism evidence="2 3">
    <name type="scientific">Enterobacter agglomerans</name>
    <name type="common">Erwinia herbicola</name>
    <name type="synonym">Pantoea agglomerans</name>
    <dbReference type="NCBI Taxonomy" id="549"/>
    <lineage>
        <taxon>Bacteria</taxon>
        <taxon>Pseudomonadati</taxon>
        <taxon>Pseudomonadota</taxon>
        <taxon>Gammaproteobacteria</taxon>
        <taxon>Enterobacterales</taxon>
        <taxon>Erwiniaceae</taxon>
        <taxon>Pantoea</taxon>
        <taxon>Pantoea agglomerans group</taxon>
    </lineage>
</organism>
<keyword evidence="1" id="KW-0812">Transmembrane</keyword>
<feature type="non-terminal residue" evidence="2">
    <location>
        <position position="54"/>
    </location>
</feature>
<protein>
    <submittedName>
        <fullName evidence="2">Sodium-potassium/proton antiporter ChaA</fullName>
    </submittedName>
</protein>
<sequence>MPSHEKTRHKEFSLILPLITLGILYFFGATTSFPIVVGINLVALVAILSSAFSV</sequence>
<comment type="caution">
    <text evidence="2">The sequence shown here is derived from an EMBL/GenBank/DDBJ whole genome shotgun (WGS) entry which is preliminary data.</text>
</comment>
<reference evidence="2 3" key="1">
    <citation type="submission" date="2019-11" db="EMBL/GenBank/DDBJ databases">
        <title>Draft Genome Sequence of Plant Growth-Promoting Rhizosphere-Associated Bacteria.</title>
        <authorList>
            <person name="Vasilyev I.Y."/>
            <person name="Radchenko V."/>
            <person name="Ilnitskaya E.V."/>
        </authorList>
    </citation>
    <scope>NUCLEOTIDE SEQUENCE [LARGE SCALE GENOMIC DNA]</scope>
    <source>
        <strain evidence="2 3">VRA_MhP_f</strain>
    </source>
</reference>
<keyword evidence="1" id="KW-0472">Membrane</keyword>
<gene>
    <name evidence="2" type="ORF">GKC49_27315</name>
</gene>
<feature type="transmembrane region" description="Helical" evidence="1">
    <location>
        <begin position="12"/>
        <end position="29"/>
    </location>
</feature>
<evidence type="ECO:0000313" key="2">
    <source>
        <dbReference type="EMBL" id="MSE18668.1"/>
    </source>
</evidence>
<dbReference type="AlphaFoldDB" id="A0A7X2MST0"/>
<accession>A0A7X2MST0</accession>
<evidence type="ECO:0000256" key="1">
    <source>
        <dbReference type="SAM" id="Phobius"/>
    </source>
</evidence>
<name>A0A7X2MST0_ENTAG</name>
<feature type="transmembrane region" description="Helical" evidence="1">
    <location>
        <begin position="35"/>
        <end position="53"/>
    </location>
</feature>
<dbReference type="EMBL" id="WKLC01001989">
    <property type="protein sequence ID" value="MSE18668.1"/>
    <property type="molecule type" value="Genomic_DNA"/>
</dbReference>
<dbReference type="Proteomes" id="UP000461948">
    <property type="component" value="Unassembled WGS sequence"/>
</dbReference>